<keyword evidence="3" id="KW-1185">Reference proteome</keyword>
<evidence type="ECO:0000256" key="1">
    <source>
        <dbReference type="SAM" id="MobiDB-lite"/>
    </source>
</evidence>
<organism evidence="2 3">
    <name type="scientific">Pleurodeles waltl</name>
    <name type="common">Iberian ribbed newt</name>
    <dbReference type="NCBI Taxonomy" id="8319"/>
    <lineage>
        <taxon>Eukaryota</taxon>
        <taxon>Metazoa</taxon>
        <taxon>Chordata</taxon>
        <taxon>Craniata</taxon>
        <taxon>Vertebrata</taxon>
        <taxon>Euteleostomi</taxon>
        <taxon>Amphibia</taxon>
        <taxon>Batrachia</taxon>
        <taxon>Caudata</taxon>
        <taxon>Salamandroidea</taxon>
        <taxon>Salamandridae</taxon>
        <taxon>Pleurodelinae</taxon>
        <taxon>Pleurodeles</taxon>
    </lineage>
</organism>
<proteinExistence type="predicted"/>
<name>A0AAV7WKN3_PLEWA</name>
<dbReference type="AlphaFoldDB" id="A0AAV7WKN3"/>
<sequence length="156" mass="16761">MVRSSLPVAAPNGFRLFLRRVAHPAGSSAGSPRTPPGTNMVPGGHPGRPARSLRSPGSQALTLFLPPVRSSTHRLPPAHRGSEYIQWTPRAAEVSPRSSWEPQPPVSPFPLQSAIQTDAVDILTFPGRQRSLLVTAFAGAESPQKQFSQVLAALRY</sequence>
<evidence type="ECO:0000313" key="2">
    <source>
        <dbReference type="EMBL" id="KAJ1213516.1"/>
    </source>
</evidence>
<comment type="caution">
    <text evidence="2">The sequence shown here is derived from an EMBL/GenBank/DDBJ whole genome shotgun (WGS) entry which is preliminary data.</text>
</comment>
<reference evidence="2" key="1">
    <citation type="journal article" date="2022" name="bioRxiv">
        <title>Sequencing and chromosome-scale assembly of the giantPleurodeles waltlgenome.</title>
        <authorList>
            <person name="Brown T."/>
            <person name="Elewa A."/>
            <person name="Iarovenko S."/>
            <person name="Subramanian E."/>
            <person name="Araus A.J."/>
            <person name="Petzold A."/>
            <person name="Susuki M."/>
            <person name="Suzuki K.-i.T."/>
            <person name="Hayashi T."/>
            <person name="Toyoda A."/>
            <person name="Oliveira C."/>
            <person name="Osipova E."/>
            <person name="Leigh N.D."/>
            <person name="Simon A."/>
            <person name="Yun M.H."/>
        </authorList>
    </citation>
    <scope>NUCLEOTIDE SEQUENCE</scope>
    <source>
        <strain evidence="2">20211129_DDA</strain>
        <tissue evidence="2">Liver</tissue>
    </source>
</reference>
<evidence type="ECO:0000313" key="3">
    <source>
        <dbReference type="Proteomes" id="UP001066276"/>
    </source>
</evidence>
<dbReference type="EMBL" id="JANPWB010000001">
    <property type="protein sequence ID" value="KAJ1213516.1"/>
    <property type="molecule type" value="Genomic_DNA"/>
</dbReference>
<gene>
    <name evidence="2" type="ORF">NDU88_001153</name>
</gene>
<dbReference type="Proteomes" id="UP001066276">
    <property type="component" value="Chromosome 1_1"/>
</dbReference>
<accession>A0AAV7WKN3</accession>
<protein>
    <submittedName>
        <fullName evidence="2">Uncharacterized protein</fullName>
    </submittedName>
</protein>
<feature type="region of interest" description="Disordered" evidence="1">
    <location>
        <begin position="24"/>
        <end position="55"/>
    </location>
</feature>